<evidence type="ECO:0000313" key="3">
    <source>
        <dbReference type="Proteomes" id="UP000030656"/>
    </source>
</evidence>
<feature type="transmembrane region" description="Helical" evidence="1">
    <location>
        <begin position="517"/>
        <end position="535"/>
    </location>
</feature>
<dbReference type="AlphaFoldDB" id="A0A024VIC1"/>
<keyword evidence="1" id="KW-1133">Transmembrane helix</keyword>
<feature type="transmembrane region" description="Helical" evidence="1">
    <location>
        <begin position="158"/>
        <end position="182"/>
    </location>
</feature>
<proteinExistence type="predicted"/>
<evidence type="ECO:0000313" key="2">
    <source>
        <dbReference type="EMBL" id="ETW28449.1"/>
    </source>
</evidence>
<keyword evidence="1" id="KW-0812">Transmembrane</keyword>
<name>A0A024VIC1_PLAFA</name>
<dbReference type="OrthoDB" id="378344at2759"/>
<reference evidence="2 3" key="1">
    <citation type="submission" date="2013-02" db="EMBL/GenBank/DDBJ databases">
        <title>The Genome Annotation of Plasmodium falciparum FCH/4.</title>
        <authorList>
            <consortium name="The Broad Institute Genome Sequencing Platform"/>
            <consortium name="The Broad Institute Genome Sequencing Center for Infectious Disease"/>
            <person name="Neafsey D."/>
            <person name="Hoffman S."/>
            <person name="Volkman S."/>
            <person name="Rosenthal P."/>
            <person name="Walker B."/>
            <person name="Young S.K."/>
            <person name="Zeng Q."/>
            <person name="Gargeya S."/>
            <person name="Fitzgerald M."/>
            <person name="Haas B."/>
            <person name="Abouelleil A."/>
            <person name="Allen A.W."/>
            <person name="Alvarado L."/>
            <person name="Arachchi H.M."/>
            <person name="Berlin A.M."/>
            <person name="Chapman S.B."/>
            <person name="Gainer-Dewar J."/>
            <person name="Goldberg J."/>
            <person name="Griggs A."/>
            <person name="Gujja S."/>
            <person name="Hansen M."/>
            <person name="Howarth C."/>
            <person name="Imamovic A."/>
            <person name="Ireland A."/>
            <person name="Larimer J."/>
            <person name="McCowan C."/>
            <person name="Murphy C."/>
            <person name="Pearson M."/>
            <person name="Poon T.W."/>
            <person name="Priest M."/>
            <person name="Roberts A."/>
            <person name="Saif S."/>
            <person name="Shea T."/>
            <person name="Sisk P."/>
            <person name="Sykes S."/>
            <person name="Wortman J."/>
            <person name="Nusbaum C."/>
            <person name="Birren B."/>
        </authorList>
    </citation>
    <scope>NUCLEOTIDE SEQUENCE [LARGE SCALE GENOMIC DNA]</scope>
    <source>
        <strain evidence="2 3">FCH/4</strain>
    </source>
</reference>
<gene>
    <name evidence="2" type="ORF">PFFCH_04081</name>
</gene>
<sequence length="665" mass="82329">MENAFFFKYKDEQLLEHILINFIYKKKDCLKNIFITNGNDKDLFFERNIFNYIYSYLFKTSKIKKTRIKKNDSYLLNNKRTKKLLYLDCSKNDYQRKRNIYIGNVKRRGIYNNIPSSFYKLFRNKKKMKYIQSLYVIIKKLFLIIMNKKGNFNPTIRYLFLLKNLMNIFYKYFSIYIIRYVYIKYNNNNDNNNNDIIIKSYNSKRKKCSIKNFLFLYFKNMKSSNKLTDEYMFMKNYLLFIFIINEIFYIYIWLLYVCLHKYTYDTKKIYLLLKIIGDDNYGSFIFSSKQICTYKRKDTRHISFFLFLSRKNYMNEREKLKYKNYKRIICFVWIYKIIKNIHFLVSLYNVICNEKEHTISLTMYRKYILLLFILKILKIIKIYSFQSAHPFFFTTVKRKDILNNNNYYNYTNVNIVDRTYYKHNLKNKQNKYTILLLYLYYKIYEHFLELYKKDNEWYPKKKKDNYYIMKCKKCVKCMKCKKCLKCMKCVKCKKCLKCTKYAKYKKNISLLSQKNSFFVHLIHKYFVLFILLYSINRKTNITLHFIKTYIQILFLISQRKNLFAQFYFYKINLLTYFLYCINQIIISKQNNYPNYCIELKKQRKQNYNIRRLYEKEKNNSHITYNKKSTTLGIPSLKLKKIEDMLQKKRISYIQRYFLPKWLSII</sequence>
<accession>A0A024VIC1</accession>
<reference evidence="2 3" key="2">
    <citation type="submission" date="2013-02" db="EMBL/GenBank/DDBJ databases">
        <title>The Genome Sequence of Plasmodium falciparum FCH/4.</title>
        <authorList>
            <consortium name="The Broad Institute Genome Sequencing Platform"/>
            <consortium name="The Broad Institute Genome Sequencing Center for Infectious Disease"/>
            <person name="Neafsey D."/>
            <person name="Cheeseman I."/>
            <person name="Volkman S."/>
            <person name="Adams J."/>
            <person name="Walker B."/>
            <person name="Young S.K."/>
            <person name="Zeng Q."/>
            <person name="Gargeya S."/>
            <person name="Fitzgerald M."/>
            <person name="Haas B."/>
            <person name="Abouelleil A."/>
            <person name="Alvarado L."/>
            <person name="Arachchi H.M."/>
            <person name="Berlin A.M."/>
            <person name="Chapman S.B."/>
            <person name="Dewar J."/>
            <person name="Goldberg J."/>
            <person name="Griggs A."/>
            <person name="Gujja S."/>
            <person name="Hansen M."/>
            <person name="Howarth C."/>
            <person name="Imamovic A."/>
            <person name="Larimer J."/>
            <person name="McCowan C."/>
            <person name="Murphy C."/>
            <person name="Neiman D."/>
            <person name="Pearson M."/>
            <person name="Priest M."/>
            <person name="Roberts A."/>
            <person name="Saif S."/>
            <person name="Shea T."/>
            <person name="Sisk P."/>
            <person name="Sykes S."/>
            <person name="Wortman J."/>
            <person name="Nusbaum C."/>
            <person name="Birren B."/>
        </authorList>
    </citation>
    <scope>NUCLEOTIDE SEQUENCE [LARGE SCALE GENOMIC DNA]</scope>
    <source>
        <strain evidence="2 3">FCH/4</strain>
    </source>
</reference>
<keyword evidence="1" id="KW-0472">Membrane</keyword>
<feature type="transmembrane region" description="Helical" evidence="1">
    <location>
        <begin position="130"/>
        <end position="146"/>
    </location>
</feature>
<feature type="transmembrane region" description="Helical" evidence="1">
    <location>
        <begin position="566"/>
        <end position="586"/>
    </location>
</feature>
<feature type="transmembrane region" description="Helical" evidence="1">
    <location>
        <begin position="237"/>
        <end position="259"/>
    </location>
</feature>
<feature type="transmembrane region" description="Helical" evidence="1">
    <location>
        <begin position="328"/>
        <end position="351"/>
    </location>
</feature>
<dbReference type="Proteomes" id="UP000030656">
    <property type="component" value="Unassembled WGS sequence"/>
</dbReference>
<evidence type="ECO:0000256" key="1">
    <source>
        <dbReference type="SAM" id="Phobius"/>
    </source>
</evidence>
<organism evidence="2 3">
    <name type="scientific">Plasmodium falciparum FCH/4</name>
    <dbReference type="NCBI Taxonomy" id="1036724"/>
    <lineage>
        <taxon>Eukaryota</taxon>
        <taxon>Sar</taxon>
        <taxon>Alveolata</taxon>
        <taxon>Apicomplexa</taxon>
        <taxon>Aconoidasida</taxon>
        <taxon>Haemosporida</taxon>
        <taxon>Plasmodiidae</taxon>
        <taxon>Plasmodium</taxon>
        <taxon>Plasmodium (Laverania)</taxon>
    </lineage>
</organism>
<dbReference type="EMBL" id="KI928024">
    <property type="protein sequence ID" value="ETW28449.1"/>
    <property type="molecule type" value="Genomic_DNA"/>
</dbReference>
<protein>
    <submittedName>
        <fullName evidence="2">Uncharacterized protein</fullName>
    </submittedName>
</protein>